<comment type="similarity">
    <text evidence="2 11">Belongs to the CDP-alcohol phosphatidyltransferase class-I family.</text>
</comment>
<dbReference type="InterPro" id="IPR043130">
    <property type="entry name" value="CDP-OH_PTrfase_TM_dom"/>
</dbReference>
<protein>
    <submittedName>
        <fullName evidence="13">CDP-alcohol phosphatidyltransferase family protein</fullName>
        <ecNumber evidence="13">2.7.8.-</ecNumber>
    </submittedName>
</protein>
<dbReference type="Gene3D" id="1.20.120.1760">
    <property type="match status" value="1"/>
</dbReference>
<evidence type="ECO:0000256" key="8">
    <source>
        <dbReference type="ARBA" id="ARBA00023136"/>
    </source>
</evidence>
<keyword evidence="3" id="KW-0444">Lipid biosynthesis</keyword>
<gene>
    <name evidence="13" type="ORF">ABFY20_12330</name>
</gene>
<proteinExistence type="inferred from homology"/>
<sequence>MNLPNAISLGRLIVLTPLFVLVLLVGENPFGALVVLVVLGITDWADGFIARRFDQVTDFGKKLDPVADRVSQFVVCATLVFAGLVPLWMAIVLLVSDLLLGVVVMVRQPGIVRVRWIGRVRTVLLMVGFPLTLLVASFAPASETLTVAALVVVGAGVVLHALANLQYVAALARTPRGAQEV</sequence>
<dbReference type="InterPro" id="IPR004570">
    <property type="entry name" value="Phosphatidylglycerol_P_synth"/>
</dbReference>
<dbReference type="PANTHER" id="PTHR14269:SF62">
    <property type="entry name" value="CDP-DIACYLGLYCEROL--GLYCEROL-3-PHOSPHATE 3-PHOSPHATIDYLTRANSFERASE 1, CHLOROPLASTIC"/>
    <property type="match status" value="1"/>
</dbReference>
<feature type="transmembrane region" description="Helical" evidence="12">
    <location>
        <begin position="123"/>
        <end position="141"/>
    </location>
</feature>
<dbReference type="Pfam" id="PF01066">
    <property type="entry name" value="CDP-OH_P_transf"/>
    <property type="match status" value="1"/>
</dbReference>
<keyword evidence="7" id="KW-0443">Lipid metabolism</keyword>
<dbReference type="InterPro" id="IPR048254">
    <property type="entry name" value="CDP_ALCOHOL_P_TRANSF_CS"/>
</dbReference>
<dbReference type="AlphaFoldDB" id="A0AB39BCK2"/>
<name>A0AB39BCK2_9MICO</name>
<evidence type="ECO:0000256" key="7">
    <source>
        <dbReference type="ARBA" id="ARBA00023098"/>
    </source>
</evidence>
<organism evidence="13">
    <name type="scientific">Herbiconiux sp. A18JL235</name>
    <dbReference type="NCBI Taxonomy" id="3152363"/>
    <lineage>
        <taxon>Bacteria</taxon>
        <taxon>Bacillati</taxon>
        <taxon>Actinomycetota</taxon>
        <taxon>Actinomycetes</taxon>
        <taxon>Micrococcales</taxon>
        <taxon>Microbacteriaceae</taxon>
        <taxon>Herbiconiux</taxon>
    </lineage>
</organism>
<dbReference type="PANTHER" id="PTHR14269">
    <property type="entry name" value="CDP-DIACYLGLYCEROL--GLYCEROL-3-PHOSPHATE 3-PHOSPHATIDYLTRANSFERASE-RELATED"/>
    <property type="match status" value="1"/>
</dbReference>
<evidence type="ECO:0000256" key="12">
    <source>
        <dbReference type="SAM" id="Phobius"/>
    </source>
</evidence>
<evidence type="ECO:0000256" key="4">
    <source>
        <dbReference type="ARBA" id="ARBA00022679"/>
    </source>
</evidence>
<dbReference type="PROSITE" id="PS00379">
    <property type="entry name" value="CDP_ALCOHOL_P_TRANSF"/>
    <property type="match status" value="1"/>
</dbReference>
<dbReference type="GO" id="GO:0016020">
    <property type="term" value="C:membrane"/>
    <property type="evidence" value="ECO:0007669"/>
    <property type="project" value="UniProtKB-SubCell"/>
</dbReference>
<dbReference type="RefSeq" id="WP_368496544.1">
    <property type="nucleotide sequence ID" value="NZ_CP162511.1"/>
</dbReference>
<dbReference type="EC" id="2.7.8.-" evidence="13"/>
<evidence type="ECO:0000256" key="1">
    <source>
        <dbReference type="ARBA" id="ARBA00004141"/>
    </source>
</evidence>
<keyword evidence="10" id="KW-1208">Phospholipid metabolism</keyword>
<evidence type="ECO:0000313" key="13">
    <source>
        <dbReference type="EMBL" id="XDI04133.1"/>
    </source>
</evidence>
<reference evidence="13" key="1">
    <citation type="submission" date="2024-05" db="EMBL/GenBank/DDBJ databases">
        <title>Herbiconiux sp. A18JL235.</title>
        <authorList>
            <person name="Zhang G."/>
        </authorList>
    </citation>
    <scope>NUCLEOTIDE SEQUENCE</scope>
    <source>
        <strain evidence="13">A18JL235</strain>
    </source>
</reference>
<evidence type="ECO:0000256" key="5">
    <source>
        <dbReference type="ARBA" id="ARBA00022692"/>
    </source>
</evidence>
<dbReference type="EMBL" id="CP162511">
    <property type="protein sequence ID" value="XDI04133.1"/>
    <property type="molecule type" value="Genomic_DNA"/>
</dbReference>
<evidence type="ECO:0000256" key="9">
    <source>
        <dbReference type="ARBA" id="ARBA00023209"/>
    </source>
</evidence>
<dbReference type="PIRSF" id="PIRSF000847">
    <property type="entry name" value="Phos_ph_gly_syn"/>
    <property type="match status" value="1"/>
</dbReference>
<keyword evidence="4 11" id="KW-0808">Transferase</keyword>
<dbReference type="GO" id="GO:0046474">
    <property type="term" value="P:glycerophospholipid biosynthetic process"/>
    <property type="evidence" value="ECO:0007669"/>
    <property type="project" value="TreeGrafter"/>
</dbReference>
<dbReference type="InterPro" id="IPR000462">
    <property type="entry name" value="CDP-OH_P_trans"/>
</dbReference>
<dbReference type="InterPro" id="IPR050324">
    <property type="entry name" value="CDP-alcohol_PTase-I"/>
</dbReference>
<evidence type="ECO:0000256" key="10">
    <source>
        <dbReference type="ARBA" id="ARBA00023264"/>
    </source>
</evidence>
<evidence type="ECO:0000256" key="11">
    <source>
        <dbReference type="RuleBase" id="RU003750"/>
    </source>
</evidence>
<dbReference type="GO" id="GO:0008444">
    <property type="term" value="F:CDP-diacylglycerol-glycerol-3-phosphate 3-phosphatidyltransferase activity"/>
    <property type="evidence" value="ECO:0007669"/>
    <property type="project" value="InterPro"/>
</dbReference>
<evidence type="ECO:0000256" key="2">
    <source>
        <dbReference type="ARBA" id="ARBA00010441"/>
    </source>
</evidence>
<keyword evidence="6 12" id="KW-1133">Transmembrane helix</keyword>
<feature type="transmembrane region" description="Helical" evidence="12">
    <location>
        <begin position="147"/>
        <end position="169"/>
    </location>
</feature>
<comment type="subcellular location">
    <subcellularLocation>
        <location evidence="1">Membrane</location>
        <topology evidence="1">Multi-pass membrane protein</topology>
    </subcellularLocation>
</comment>
<keyword evidence="9" id="KW-0594">Phospholipid biosynthesis</keyword>
<feature type="transmembrane region" description="Helical" evidence="12">
    <location>
        <begin position="6"/>
        <end position="25"/>
    </location>
</feature>
<evidence type="ECO:0000256" key="6">
    <source>
        <dbReference type="ARBA" id="ARBA00022989"/>
    </source>
</evidence>
<evidence type="ECO:0000256" key="3">
    <source>
        <dbReference type="ARBA" id="ARBA00022516"/>
    </source>
</evidence>
<keyword evidence="8 12" id="KW-0472">Membrane</keyword>
<keyword evidence="5 12" id="KW-0812">Transmembrane</keyword>
<feature type="transmembrane region" description="Helical" evidence="12">
    <location>
        <begin position="70"/>
        <end position="103"/>
    </location>
</feature>
<accession>A0AB39BCK2</accession>